<accession>R8B8L4</accession>
<dbReference type="GeneID" id="19329713"/>
<protein>
    <submittedName>
        <fullName evidence="1">Uncharacterized protein</fullName>
    </submittedName>
</protein>
<dbReference type="HOGENOM" id="CLU_1462319_0_0_1"/>
<sequence length="185" mass="21002">MEILDHCAINDMRHMSMVSMLFRALCIPKLFQAVSIGNRDTHPHKAIMSLMVSKDLLPAIRSVSFGSIYHRPEKDAPSAEDVAAAMFQLLAAVPKLIEVKWSIVPDIDRVIPALEKLVAKDATFVQRDLIDTFADFPKLKRLALPSHQVVHPHPRFQDDRLLDEIEFLKENHPLNEDEKPMASSF</sequence>
<keyword evidence="2" id="KW-1185">Reference proteome</keyword>
<dbReference type="EMBL" id="KB933378">
    <property type="protein sequence ID" value="EON95638.1"/>
    <property type="molecule type" value="Genomic_DNA"/>
</dbReference>
<dbReference type="KEGG" id="tmn:UCRPA7_8823"/>
<organism evidence="1 2">
    <name type="scientific">Phaeoacremonium minimum (strain UCR-PA7)</name>
    <name type="common">Esca disease fungus</name>
    <name type="synonym">Togninia minima</name>
    <dbReference type="NCBI Taxonomy" id="1286976"/>
    <lineage>
        <taxon>Eukaryota</taxon>
        <taxon>Fungi</taxon>
        <taxon>Dikarya</taxon>
        <taxon>Ascomycota</taxon>
        <taxon>Pezizomycotina</taxon>
        <taxon>Sordariomycetes</taxon>
        <taxon>Sordariomycetidae</taxon>
        <taxon>Togniniales</taxon>
        <taxon>Togniniaceae</taxon>
        <taxon>Phaeoacremonium</taxon>
    </lineage>
</organism>
<evidence type="ECO:0000313" key="2">
    <source>
        <dbReference type="Proteomes" id="UP000014074"/>
    </source>
</evidence>
<dbReference type="Proteomes" id="UP000014074">
    <property type="component" value="Unassembled WGS sequence"/>
</dbReference>
<dbReference type="RefSeq" id="XP_007919524.1">
    <property type="nucleotide sequence ID" value="XM_007921333.1"/>
</dbReference>
<evidence type="ECO:0000313" key="1">
    <source>
        <dbReference type="EMBL" id="EON95638.1"/>
    </source>
</evidence>
<dbReference type="OrthoDB" id="4811158at2759"/>
<reference evidence="2" key="1">
    <citation type="journal article" date="2013" name="Genome Announc.">
        <title>Draft genome sequence of the ascomycete Phaeoacremonium aleophilum strain UCR-PA7, a causal agent of the esca disease complex in grapevines.</title>
        <authorList>
            <person name="Blanco-Ulate B."/>
            <person name="Rolshausen P."/>
            <person name="Cantu D."/>
        </authorList>
    </citation>
    <scope>NUCLEOTIDE SEQUENCE [LARGE SCALE GENOMIC DNA]</scope>
    <source>
        <strain evidence="2">UCR-PA7</strain>
    </source>
</reference>
<dbReference type="AlphaFoldDB" id="R8B8L4"/>
<proteinExistence type="predicted"/>
<name>R8B8L4_PHAM7</name>
<gene>
    <name evidence="1" type="ORF">UCRPA7_8823</name>
</gene>